<feature type="compositionally biased region" description="Polar residues" evidence="1">
    <location>
        <begin position="150"/>
        <end position="163"/>
    </location>
</feature>
<evidence type="ECO:0000313" key="3">
    <source>
        <dbReference type="Proteomes" id="UP000726737"/>
    </source>
</evidence>
<dbReference type="OrthoDB" id="61110at2759"/>
<organism evidence="2 3">
    <name type="scientific">Mortierella polycephala</name>
    <dbReference type="NCBI Taxonomy" id="41804"/>
    <lineage>
        <taxon>Eukaryota</taxon>
        <taxon>Fungi</taxon>
        <taxon>Fungi incertae sedis</taxon>
        <taxon>Mucoromycota</taxon>
        <taxon>Mortierellomycotina</taxon>
        <taxon>Mortierellomycetes</taxon>
        <taxon>Mortierellales</taxon>
        <taxon>Mortierellaceae</taxon>
        <taxon>Mortierella</taxon>
    </lineage>
</organism>
<comment type="caution">
    <text evidence="2">The sequence shown here is derived from an EMBL/GenBank/DDBJ whole genome shotgun (WGS) entry which is preliminary data.</text>
</comment>
<feature type="compositionally biased region" description="Low complexity" evidence="1">
    <location>
        <begin position="126"/>
        <end position="137"/>
    </location>
</feature>
<proteinExistence type="predicted"/>
<name>A0A9P6U0M4_9FUNG</name>
<dbReference type="AlphaFoldDB" id="A0A9P6U0M4"/>
<feature type="region of interest" description="Disordered" evidence="1">
    <location>
        <begin position="200"/>
        <end position="222"/>
    </location>
</feature>
<evidence type="ECO:0000313" key="2">
    <source>
        <dbReference type="EMBL" id="KAG0254592.1"/>
    </source>
</evidence>
<gene>
    <name evidence="2" type="ORF">BG011_005640</name>
</gene>
<protein>
    <submittedName>
        <fullName evidence="2">Uncharacterized protein</fullName>
    </submittedName>
</protein>
<reference evidence="2" key="1">
    <citation type="journal article" date="2020" name="Fungal Divers.">
        <title>Resolving the Mortierellaceae phylogeny through synthesis of multi-gene phylogenetics and phylogenomics.</title>
        <authorList>
            <person name="Vandepol N."/>
            <person name="Liber J."/>
            <person name="Desiro A."/>
            <person name="Na H."/>
            <person name="Kennedy M."/>
            <person name="Barry K."/>
            <person name="Grigoriev I.V."/>
            <person name="Miller A.N."/>
            <person name="O'Donnell K."/>
            <person name="Stajich J.E."/>
            <person name="Bonito G."/>
        </authorList>
    </citation>
    <scope>NUCLEOTIDE SEQUENCE</scope>
    <source>
        <strain evidence="2">KOD948</strain>
    </source>
</reference>
<feature type="region of interest" description="Disordered" evidence="1">
    <location>
        <begin position="1"/>
        <end position="29"/>
    </location>
</feature>
<dbReference type="EMBL" id="JAAAJA010000394">
    <property type="protein sequence ID" value="KAG0254592.1"/>
    <property type="molecule type" value="Genomic_DNA"/>
</dbReference>
<evidence type="ECO:0000256" key="1">
    <source>
        <dbReference type="SAM" id="MobiDB-lite"/>
    </source>
</evidence>
<sequence>MNRHLVLLSDSDETDMSDHEKDQGQEQAADEAIVDRTCMFMSNLEQDFDRQMAMGEGIPSLPGDTVLKNMYGPSFVDFAGQKDEYDCAAPMGPNALHTQLQKPAFLSPRLQSSHEITHKGSILNGPLSSHPSLPQSLEAQRPSAPIRSPSRATSNPSRLSTGRNVPLPAPIVTSHEGCEMISKRHSRRNSAHSAGPLMNISAESSRSSSSSSAPRTPWSEYSTPLTSCDPLFDIQSRQVVAMGTNDPRTGIKALEQENSSTLWDRREQCFMVTTVVHIFSSNLRFDRIILELVMRLVFWSFVNFLW</sequence>
<feature type="region of interest" description="Disordered" evidence="1">
    <location>
        <begin position="119"/>
        <end position="171"/>
    </location>
</feature>
<keyword evidence="3" id="KW-1185">Reference proteome</keyword>
<feature type="compositionally biased region" description="Low complexity" evidence="1">
    <location>
        <begin position="201"/>
        <end position="220"/>
    </location>
</feature>
<accession>A0A9P6U0M4</accession>
<dbReference type="Proteomes" id="UP000726737">
    <property type="component" value="Unassembled WGS sequence"/>
</dbReference>